<dbReference type="NCBIfam" id="NF003433">
    <property type="entry name" value="PRK04949.1"/>
    <property type="match status" value="1"/>
</dbReference>
<keyword evidence="8 11" id="KW-0764">Sulfate transport</keyword>
<dbReference type="PANTHER" id="PTHR37468:SF1">
    <property type="entry name" value="SULFATE TRANSPORTER CYSZ"/>
    <property type="match status" value="1"/>
</dbReference>
<keyword evidence="4 11" id="KW-0997">Cell inner membrane</keyword>
<evidence type="ECO:0000256" key="1">
    <source>
        <dbReference type="ARBA" id="ARBA00004141"/>
    </source>
</evidence>
<comment type="similarity">
    <text evidence="11">Belongs to the CysZ family.</text>
</comment>
<keyword evidence="13" id="KW-1185">Reference proteome</keyword>
<evidence type="ECO:0000256" key="2">
    <source>
        <dbReference type="ARBA" id="ARBA00022448"/>
    </source>
</evidence>
<organism evidence="12 13">
    <name type="scientific">Providencia stuartii</name>
    <dbReference type="NCBI Taxonomy" id="588"/>
    <lineage>
        <taxon>Bacteria</taxon>
        <taxon>Pseudomonadati</taxon>
        <taxon>Pseudomonadota</taxon>
        <taxon>Gammaproteobacteria</taxon>
        <taxon>Enterobacterales</taxon>
        <taxon>Morganellaceae</taxon>
        <taxon>Providencia</taxon>
    </lineage>
</organism>
<evidence type="ECO:0000256" key="9">
    <source>
        <dbReference type="ARBA" id="ARBA00023136"/>
    </source>
</evidence>
<sequence length="264" mass="30356">MVNRKGEKKKYDPIDRSATKSHSGFYYFAQGWRLVTRPGIKRFVILPLLANIILLGGAFWWLYSKLGDWIAQVMSYIPSWLQWLDYLIWPIAVISILLIFTYFFSTVANIIAAPFNGWLSEKLESELTGIPAPDGGIIDVAKDVPRMIKREFVRIGYYLPRAIGLLILFFIPGIGQTVAPILWFLFGAWMMSIQYCDYPFDNHRVGFNDMKQALSKDRMNNIQFGGAVSVLMMIPILNLLIMPVAVCGATLMWVDRYRARYARY</sequence>
<accession>A0A1S1HM40</accession>
<reference evidence="12 13" key="1">
    <citation type="submission" date="2016-03" db="EMBL/GenBank/DDBJ databases">
        <title>Genome sequence of Providencia stuartii strain, isolated from the salivary glands of larval Lucilia sericata.</title>
        <authorList>
            <person name="Yuan Y."/>
            <person name="Zhang Y."/>
            <person name="Fu S."/>
            <person name="Crippen T.L."/>
            <person name="Visi D."/>
            <person name="Benbow M.E."/>
            <person name="Allen M."/>
            <person name="Tomberlin J.K."/>
            <person name="Sze S.-H."/>
            <person name="Tarone A.M."/>
        </authorList>
    </citation>
    <scope>NUCLEOTIDE SEQUENCE [LARGE SCALE GENOMIC DNA]</scope>
    <source>
        <strain evidence="12 13">Crippen</strain>
    </source>
</reference>
<evidence type="ECO:0000313" key="12">
    <source>
        <dbReference type="EMBL" id="OHT22466.1"/>
    </source>
</evidence>
<feature type="transmembrane region" description="Helical" evidence="11">
    <location>
        <begin position="83"/>
        <end position="104"/>
    </location>
</feature>
<evidence type="ECO:0000256" key="10">
    <source>
        <dbReference type="ARBA" id="ARBA00023192"/>
    </source>
</evidence>
<dbReference type="HAMAP" id="MF_00468">
    <property type="entry name" value="CysZ"/>
    <property type="match status" value="1"/>
</dbReference>
<keyword evidence="6 11" id="KW-0812">Transmembrane</keyword>
<dbReference type="GO" id="GO:0000103">
    <property type="term" value="P:sulfate assimilation"/>
    <property type="evidence" value="ECO:0007669"/>
    <property type="project" value="InterPro"/>
</dbReference>
<evidence type="ECO:0000256" key="4">
    <source>
        <dbReference type="ARBA" id="ARBA00022519"/>
    </source>
</evidence>
<dbReference type="GO" id="GO:0009675">
    <property type="term" value="F:high-affinity sulfate:proton symporter activity"/>
    <property type="evidence" value="ECO:0007669"/>
    <property type="project" value="TreeGrafter"/>
</dbReference>
<dbReference type="AlphaFoldDB" id="A0A1S1HM40"/>
<evidence type="ECO:0000256" key="7">
    <source>
        <dbReference type="ARBA" id="ARBA00022989"/>
    </source>
</evidence>
<dbReference type="EMBL" id="LVIE01000234">
    <property type="protein sequence ID" value="OHT22466.1"/>
    <property type="molecule type" value="Genomic_DNA"/>
</dbReference>
<dbReference type="InterPro" id="IPR022985">
    <property type="entry name" value="Sulfate_CysZ"/>
</dbReference>
<keyword evidence="7 11" id="KW-1133">Transmembrane helix</keyword>
<name>A0A1S1HM40_PROST</name>
<dbReference type="GO" id="GO:0019344">
    <property type="term" value="P:cysteine biosynthetic process"/>
    <property type="evidence" value="ECO:0007669"/>
    <property type="project" value="UniProtKB-UniRule"/>
</dbReference>
<keyword evidence="10 11" id="KW-0198">Cysteine biosynthesis</keyword>
<protein>
    <recommendedName>
        <fullName evidence="11">Sulfate transporter CysZ</fullName>
    </recommendedName>
</protein>
<dbReference type="Pfam" id="PF07264">
    <property type="entry name" value="EI24"/>
    <property type="match status" value="1"/>
</dbReference>
<evidence type="ECO:0000256" key="5">
    <source>
        <dbReference type="ARBA" id="ARBA00022605"/>
    </source>
</evidence>
<feature type="transmembrane region" description="Helical" evidence="11">
    <location>
        <begin position="155"/>
        <end position="175"/>
    </location>
</feature>
<gene>
    <name evidence="11" type="primary">cysZ</name>
    <name evidence="12" type="ORF">A3Q29_11780</name>
</gene>
<keyword evidence="9 11" id="KW-0472">Membrane</keyword>
<feature type="transmembrane region" description="Helical" evidence="11">
    <location>
        <begin position="221"/>
        <end position="254"/>
    </location>
</feature>
<feature type="transmembrane region" description="Helical" evidence="11">
    <location>
        <begin position="43"/>
        <end position="63"/>
    </location>
</feature>
<dbReference type="GO" id="GO:0005886">
    <property type="term" value="C:plasma membrane"/>
    <property type="evidence" value="ECO:0007669"/>
    <property type="project" value="UniProtKB-SubCell"/>
</dbReference>
<evidence type="ECO:0000256" key="3">
    <source>
        <dbReference type="ARBA" id="ARBA00022475"/>
    </source>
</evidence>
<keyword evidence="5 11" id="KW-0028">Amino-acid biosynthesis</keyword>
<proteinExistence type="inferred from homology"/>
<evidence type="ECO:0000256" key="11">
    <source>
        <dbReference type="HAMAP-Rule" id="MF_00468"/>
    </source>
</evidence>
<comment type="subcellular location">
    <subcellularLocation>
        <location evidence="11">Cell inner membrane</location>
        <topology evidence="11">Multi-pass membrane protein</topology>
    </subcellularLocation>
    <subcellularLocation>
        <location evidence="1">Membrane</location>
        <topology evidence="1">Multi-pass membrane protein</topology>
    </subcellularLocation>
</comment>
<comment type="function">
    <text evidence="11">High affinity, high specificity proton-dependent sulfate transporter, which mediates sulfate uptake. Provides the sulfur source for the cysteine synthesis pathway.</text>
</comment>
<keyword evidence="3 11" id="KW-1003">Cell membrane</keyword>
<keyword evidence="2 11" id="KW-0813">Transport</keyword>
<evidence type="ECO:0000256" key="6">
    <source>
        <dbReference type="ARBA" id="ARBA00022692"/>
    </source>
</evidence>
<dbReference type="InterPro" id="IPR059112">
    <property type="entry name" value="CysZ/EI24"/>
</dbReference>
<dbReference type="Proteomes" id="UP000179588">
    <property type="component" value="Unassembled WGS sequence"/>
</dbReference>
<dbReference type="InterPro" id="IPR050480">
    <property type="entry name" value="CysZ-like"/>
</dbReference>
<evidence type="ECO:0000256" key="8">
    <source>
        <dbReference type="ARBA" id="ARBA00023032"/>
    </source>
</evidence>
<comment type="caution">
    <text evidence="12">The sequence shown here is derived from an EMBL/GenBank/DDBJ whole genome shotgun (WGS) entry which is preliminary data.</text>
</comment>
<evidence type="ECO:0000313" key="13">
    <source>
        <dbReference type="Proteomes" id="UP000179588"/>
    </source>
</evidence>
<dbReference type="PANTHER" id="PTHR37468">
    <property type="entry name" value="SULFATE TRANSPORTER CYSZ"/>
    <property type="match status" value="1"/>
</dbReference>